<keyword evidence="1" id="KW-1133">Transmembrane helix</keyword>
<dbReference type="SUPFAM" id="SSF103481">
    <property type="entry name" value="Multidrug resistance efflux transporter EmrE"/>
    <property type="match status" value="1"/>
</dbReference>
<feature type="transmembrane region" description="Helical" evidence="1">
    <location>
        <begin position="39"/>
        <end position="60"/>
    </location>
</feature>
<feature type="transmembrane region" description="Helical" evidence="1">
    <location>
        <begin position="6"/>
        <end position="27"/>
    </location>
</feature>
<keyword evidence="1" id="KW-0472">Membrane</keyword>
<sequence length="249" mass="27537">MNTYFGEIAALGTAFCWSFGSVFFTISSRAIGHNTVNRLRLLLGFILLSLTHYFITGYLFPHNVTATHWVWFGASGVIGFVIGDTLLLRSFVPIGPRLSMLMMSLVPVFSTLIAWLFLKEILHYTDIIAILTTLLGISIVILARNSKDINRADKTNYGIGLLCGIGGAVGQAVGLLLSKKGLNTGFSPLSGNILRIFVAVVVIYMVDRLDKRPFENNRKFYEEQKSRQYHGRWCSARTVSRGVAFSGGC</sequence>
<protein>
    <submittedName>
        <fullName evidence="3">EamA family transporter</fullName>
    </submittedName>
</protein>
<feature type="transmembrane region" description="Helical" evidence="1">
    <location>
        <begin position="124"/>
        <end position="143"/>
    </location>
</feature>
<reference evidence="3" key="1">
    <citation type="journal article" date="2020" name="mSystems">
        <title>Genome- and Community-Level Interaction Insights into Carbon Utilization and Element Cycling Functions of Hydrothermarchaeota in Hydrothermal Sediment.</title>
        <authorList>
            <person name="Zhou Z."/>
            <person name="Liu Y."/>
            <person name="Xu W."/>
            <person name="Pan J."/>
            <person name="Luo Z.H."/>
            <person name="Li M."/>
        </authorList>
    </citation>
    <scope>NUCLEOTIDE SEQUENCE</scope>
    <source>
        <strain evidence="3">HyVt-388</strain>
    </source>
</reference>
<dbReference type="Proteomes" id="UP000885826">
    <property type="component" value="Unassembled WGS sequence"/>
</dbReference>
<feature type="transmembrane region" description="Helical" evidence="1">
    <location>
        <begin position="66"/>
        <end position="88"/>
    </location>
</feature>
<dbReference type="GO" id="GO:0016020">
    <property type="term" value="C:membrane"/>
    <property type="evidence" value="ECO:0007669"/>
    <property type="project" value="InterPro"/>
</dbReference>
<gene>
    <name evidence="3" type="ORF">ENI34_01220</name>
</gene>
<accession>A0A9C9EKV7</accession>
<feature type="transmembrane region" description="Helical" evidence="1">
    <location>
        <begin position="189"/>
        <end position="206"/>
    </location>
</feature>
<evidence type="ECO:0000256" key="1">
    <source>
        <dbReference type="SAM" id="Phobius"/>
    </source>
</evidence>
<dbReference type="InterPro" id="IPR000620">
    <property type="entry name" value="EamA_dom"/>
</dbReference>
<name>A0A9C9EKV7_UNCW3</name>
<evidence type="ECO:0000313" key="3">
    <source>
        <dbReference type="EMBL" id="HEC77747.1"/>
    </source>
</evidence>
<dbReference type="Pfam" id="PF00892">
    <property type="entry name" value="EamA"/>
    <property type="match status" value="1"/>
</dbReference>
<feature type="transmembrane region" description="Helical" evidence="1">
    <location>
        <begin position="155"/>
        <end position="177"/>
    </location>
</feature>
<evidence type="ECO:0000259" key="2">
    <source>
        <dbReference type="Pfam" id="PF00892"/>
    </source>
</evidence>
<dbReference type="PANTHER" id="PTHR22911:SF137">
    <property type="entry name" value="SOLUTE CARRIER FAMILY 35 MEMBER G2-RELATED"/>
    <property type="match status" value="1"/>
</dbReference>
<organism evidence="3 4">
    <name type="scientific">candidate division WOR-3 bacterium</name>
    <dbReference type="NCBI Taxonomy" id="2052148"/>
    <lineage>
        <taxon>Bacteria</taxon>
        <taxon>Bacteria division WOR-3</taxon>
    </lineage>
</organism>
<dbReference type="EMBL" id="DRIG01000017">
    <property type="protein sequence ID" value="HEC77747.1"/>
    <property type="molecule type" value="Genomic_DNA"/>
</dbReference>
<evidence type="ECO:0000313" key="4">
    <source>
        <dbReference type="Proteomes" id="UP000885826"/>
    </source>
</evidence>
<comment type="caution">
    <text evidence="3">The sequence shown here is derived from an EMBL/GenBank/DDBJ whole genome shotgun (WGS) entry which is preliminary data.</text>
</comment>
<proteinExistence type="predicted"/>
<dbReference type="InterPro" id="IPR037185">
    <property type="entry name" value="EmrE-like"/>
</dbReference>
<keyword evidence="1" id="KW-0812">Transmembrane</keyword>
<dbReference type="AlphaFoldDB" id="A0A9C9EKV7"/>
<feature type="domain" description="EamA" evidence="2">
    <location>
        <begin position="5"/>
        <end position="141"/>
    </location>
</feature>
<feature type="transmembrane region" description="Helical" evidence="1">
    <location>
        <begin position="100"/>
        <end position="118"/>
    </location>
</feature>
<dbReference type="PANTHER" id="PTHR22911">
    <property type="entry name" value="ACYL-MALONYL CONDENSING ENZYME-RELATED"/>
    <property type="match status" value="1"/>
</dbReference>